<dbReference type="Proteomes" id="UP000000305">
    <property type="component" value="Unassembled WGS sequence"/>
</dbReference>
<protein>
    <submittedName>
        <fullName evidence="1">Uncharacterized protein</fullName>
    </submittedName>
</protein>
<keyword evidence="2" id="KW-1185">Reference proteome</keyword>
<dbReference type="EMBL" id="GL732544">
    <property type="protein sequence ID" value="EFX81088.1"/>
    <property type="molecule type" value="Genomic_DNA"/>
</dbReference>
<proteinExistence type="predicted"/>
<organism evidence="1 2">
    <name type="scientific">Daphnia pulex</name>
    <name type="common">Water flea</name>
    <dbReference type="NCBI Taxonomy" id="6669"/>
    <lineage>
        <taxon>Eukaryota</taxon>
        <taxon>Metazoa</taxon>
        <taxon>Ecdysozoa</taxon>
        <taxon>Arthropoda</taxon>
        <taxon>Crustacea</taxon>
        <taxon>Branchiopoda</taxon>
        <taxon>Diplostraca</taxon>
        <taxon>Cladocera</taxon>
        <taxon>Anomopoda</taxon>
        <taxon>Daphniidae</taxon>
        <taxon>Daphnia</taxon>
    </lineage>
</organism>
<dbReference type="HOGENOM" id="CLU_164974_0_0_1"/>
<name>E9GGV7_DAPPU</name>
<gene>
    <name evidence="1" type="ORF">DAPPUDRAFT_102612</name>
</gene>
<evidence type="ECO:0000313" key="2">
    <source>
        <dbReference type="Proteomes" id="UP000000305"/>
    </source>
</evidence>
<dbReference type="InParanoid" id="E9GGV7"/>
<sequence length="122" mass="14180">MTNYDGTISSVPIVVNEPGMRFNDHKFKGNYPMIGLPYGSVAASWSFHLVWTNQIGLCGVQVELGYMVSEHWVDTDFRSFLYPRPDFHINGMYPWDWTLSPTTKQHMKSEKLQIAWQKPRPQ</sequence>
<dbReference type="AlphaFoldDB" id="E9GGV7"/>
<reference evidence="1 2" key="1">
    <citation type="journal article" date="2011" name="Science">
        <title>The ecoresponsive genome of Daphnia pulex.</title>
        <authorList>
            <person name="Colbourne J.K."/>
            <person name="Pfrender M.E."/>
            <person name="Gilbert D."/>
            <person name="Thomas W.K."/>
            <person name="Tucker A."/>
            <person name="Oakley T.H."/>
            <person name="Tokishita S."/>
            <person name="Aerts A."/>
            <person name="Arnold G.J."/>
            <person name="Basu M.K."/>
            <person name="Bauer D.J."/>
            <person name="Caceres C.E."/>
            <person name="Carmel L."/>
            <person name="Casola C."/>
            <person name="Choi J.H."/>
            <person name="Detter J.C."/>
            <person name="Dong Q."/>
            <person name="Dusheyko S."/>
            <person name="Eads B.D."/>
            <person name="Frohlich T."/>
            <person name="Geiler-Samerotte K.A."/>
            <person name="Gerlach D."/>
            <person name="Hatcher P."/>
            <person name="Jogdeo S."/>
            <person name="Krijgsveld J."/>
            <person name="Kriventseva E.V."/>
            <person name="Kultz D."/>
            <person name="Laforsch C."/>
            <person name="Lindquist E."/>
            <person name="Lopez J."/>
            <person name="Manak J.R."/>
            <person name="Muller J."/>
            <person name="Pangilinan J."/>
            <person name="Patwardhan R.P."/>
            <person name="Pitluck S."/>
            <person name="Pritham E.J."/>
            <person name="Rechtsteiner A."/>
            <person name="Rho M."/>
            <person name="Rogozin I.B."/>
            <person name="Sakarya O."/>
            <person name="Salamov A."/>
            <person name="Schaack S."/>
            <person name="Shapiro H."/>
            <person name="Shiga Y."/>
            <person name="Skalitzky C."/>
            <person name="Smith Z."/>
            <person name="Souvorov A."/>
            <person name="Sung W."/>
            <person name="Tang Z."/>
            <person name="Tsuchiya D."/>
            <person name="Tu H."/>
            <person name="Vos H."/>
            <person name="Wang M."/>
            <person name="Wolf Y.I."/>
            <person name="Yamagata H."/>
            <person name="Yamada T."/>
            <person name="Ye Y."/>
            <person name="Shaw J.R."/>
            <person name="Andrews J."/>
            <person name="Crease T.J."/>
            <person name="Tang H."/>
            <person name="Lucas S.M."/>
            <person name="Robertson H.M."/>
            <person name="Bork P."/>
            <person name="Koonin E.V."/>
            <person name="Zdobnov E.M."/>
            <person name="Grigoriev I.V."/>
            <person name="Lynch M."/>
            <person name="Boore J.L."/>
        </authorList>
    </citation>
    <scope>NUCLEOTIDE SEQUENCE [LARGE SCALE GENOMIC DNA]</scope>
</reference>
<dbReference type="KEGG" id="dpx:DAPPUDRAFT_102612"/>
<evidence type="ECO:0000313" key="1">
    <source>
        <dbReference type="EMBL" id="EFX81088.1"/>
    </source>
</evidence>
<accession>E9GGV7</accession>
<dbReference type="PhylomeDB" id="E9GGV7"/>